<dbReference type="GO" id="GO:0005886">
    <property type="term" value="C:plasma membrane"/>
    <property type="evidence" value="ECO:0007669"/>
    <property type="project" value="TreeGrafter"/>
</dbReference>
<dbReference type="CDD" id="cd14683">
    <property type="entry name" value="PH-EXOC1"/>
    <property type="match status" value="1"/>
</dbReference>
<dbReference type="SMART" id="SM01313">
    <property type="entry name" value="Sec3-PIP2_bind"/>
    <property type="match status" value="1"/>
</dbReference>
<dbReference type="PANTHER" id="PTHR16092">
    <property type="entry name" value="SEC3/SYNTAXIN-RELATED"/>
    <property type="match status" value="1"/>
</dbReference>
<sequence>MTSPWILLEKDVFAPLNERLLEIVHIWKTGKKRKGSVLCVVVANYRPIQLFLVKVKADRGEQYKITNRWLLKYLKLVDGKTVNQLQFDKVYKWTAGSCDEKNAFIRCLWKLNHRYLSGTITFVNVPSCTMEGNYDFCHTHSESENQEEDCVYQEMTPKETADMLKLMEEYEPIVNHAAAFAEQLSSDLQVLDETNLQAIISSERQVMLLMNSIDEALVEVAKVEETLQIHDKLLGSLKQQMDHIQQENFLLHRIESNQEKLMGEILFLTSNLDLNEEHCQVLRQGDLSSPRKVEVCIAAVEALSSCMNVQIQPGYRKLQAVAEQLIMFETLKQNFENSFISHITSIFEQQVGEHIQTNKLISPTHKPYHDELLPYVPLMTWLKNTNPMLFSDLPKVYARSLCRLYEKEIKNFFEMARMLLLGRAKDSKQKCICKRNHSHPFFPKLSDY</sequence>
<dbReference type="Pfam" id="PF09763">
    <property type="entry name" value="Sec3_CC"/>
    <property type="match status" value="1"/>
</dbReference>
<organism evidence="2 3">
    <name type="scientific">Crocodylus porosus</name>
    <name type="common">Saltwater crocodile</name>
    <name type="synonym">Estuarine crocodile</name>
    <dbReference type="NCBI Taxonomy" id="8502"/>
    <lineage>
        <taxon>Eukaryota</taxon>
        <taxon>Metazoa</taxon>
        <taxon>Chordata</taxon>
        <taxon>Craniata</taxon>
        <taxon>Vertebrata</taxon>
        <taxon>Euteleostomi</taxon>
        <taxon>Archelosauria</taxon>
        <taxon>Archosauria</taxon>
        <taxon>Crocodylia</taxon>
        <taxon>Longirostres</taxon>
        <taxon>Crocodylidae</taxon>
        <taxon>Crocodylus</taxon>
    </lineage>
</organism>
<dbReference type="GeneTree" id="ENSGT00940000166719"/>
<keyword evidence="3" id="KW-1185">Reference proteome</keyword>
<evidence type="ECO:0000259" key="1">
    <source>
        <dbReference type="SMART" id="SM01313"/>
    </source>
</evidence>
<evidence type="ECO:0000313" key="3">
    <source>
        <dbReference type="Proteomes" id="UP000594220"/>
    </source>
</evidence>
<dbReference type="Gene3D" id="2.30.29.90">
    <property type="match status" value="1"/>
</dbReference>
<dbReference type="InterPro" id="IPR019160">
    <property type="entry name" value="Sec3_CC"/>
</dbReference>
<dbReference type="Proteomes" id="UP000594220">
    <property type="component" value="Unplaced"/>
</dbReference>
<dbReference type="Ensembl" id="ENSCPRT00005011864.1">
    <property type="protein sequence ID" value="ENSCPRP00005010073.1"/>
    <property type="gene ID" value="ENSCPRG00005007179.1"/>
</dbReference>
<dbReference type="Pfam" id="PF15277">
    <property type="entry name" value="Sec3-PIP2_bind"/>
    <property type="match status" value="1"/>
</dbReference>
<proteinExistence type="predicted"/>
<protein>
    <recommendedName>
        <fullName evidence="1">Exocyst complex component Sec3 PIP2-binding N-terminal domain-containing protein</fullName>
    </recommendedName>
</protein>
<dbReference type="GO" id="GO:0005546">
    <property type="term" value="F:phosphatidylinositol-4,5-bisphosphate binding"/>
    <property type="evidence" value="ECO:0007669"/>
    <property type="project" value="TreeGrafter"/>
</dbReference>
<reference evidence="2" key="1">
    <citation type="submission" date="2025-08" db="UniProtKB">
        <authorList>
            <consortium name="Ensembl"/>
        </authorList>
    </citation>
    <scope>IDENTIFICATION</scope>
</reference>
<dbReference type="InterPro" id="IPR028258">
    <property type="entry name" value="Sec3-PIP2_bind"/>
</dbReference>
<dbReference type="GO" id="GO:0006893">
    <property type="term" value="P:Golgi to plasma membrane transport"/>
    <property type="evidence" value="ECO:0007669"/>
    <property type="project" value="TreeGrafter"/>
</dbReference>
<evidence type="ECO:0000313" key="2">
    <source>
        <dbReference type="Ensembl" id="ENSCPRP00005010073.1"/>
    </source>
</evidence>
<dbReference type="PANTHER" id="PTHR16092:SF20">
    <property type="entry name" value="EXOCYST COMPLEX COMPONENT SEC3 PIP2-BINDING N-TERMINAL DOMAIN-CONTAINING PROTEIN"/>
    <property type="match status" value="1"/>
</dbReference>
<dbReference type="AlphaFoldDB" id="A0A7M4EI23"/>
<dbReference type="GO" id="GO:0006887">
    <property type="term" value="P:exocytosis"/>
    <property type="evidence" value="ECO:0007669"/>
    <property type="project" value="InterPro"/>
</dbReference>
<dbReference type="GO" id="GO:0000145">
    <property type="term" value="C:exocyst"/>
    <property type="evidence" value="ECO:0007669"/>
    <property type="project" value="InterPro"/>
</dbReference>
<reference evidence="2" key="2">
    <citation type="submission" date="2025-09" db="UniProtKB">
        <authorList>
            <consortium name="Ensembl"/>
        </authorList>
    </citation>
    <scope>IDENTIFICATION</scope>
</reference>
<name>A0A7M4EI23_CROPO</name>
<feature type="domain" description="Exocyst complex component Sec3 PIP2-binding N-terminal" evidence="1">
    <location>
        <begin position="31"/>
        <end position="115"/>
    </location>
</feature>
<dbReference type="OMA" id="ENFETHE"/>
<accession>A0A7M4EI23</accession>